<dbReference type="OrthoDB" id="5244115at2"/>
<keyword evidence="3" id="KW-1185">Reference proteome</keyword>
<reference evidence="2 3" key="1">
    <citation type="submission" date="2014-03" db="EMBL/GenBank/DDBJ databases">
        <title>Genomics of Bifidobacteria.</title>
        <authorList>
            <person name="Ventura M."/>
            <person name="Milani C."/>
            <person name="Lugli G.A."/>
        </authorList>
    </citation>
    <scope>NUCLEOTIDE SEQUENCE [LARGE SCALE GENOMIC DNA]</scope>
    <source>
        <strain evidence="2 3">LMG 11596</strain>
    </source>
</reference>
<dbReference type="SUPFAM" id="SSF52540">
    <property type="entry name" value="P-loop containing nucleoside triphosphate hydrolases"/>
    <property type="match status" value="1"/>
</dbReference>
<proteinExistence type="predicted"/>
<dbReference type="PROSITE" id="PS51674">
    <property type="entry name" value="4FE4S_WBL"/>
    <property type="match status" value="1"/>
</dbReference>
<dbReference type="RefSeq" id="WP_052295096.1">
    <property type="nucleotide sequence ID" value="NZ_ABXB03000002.1"/>
</dbReference>
<dbReference type="AlphaFoldDB" id="A0A087AJ63"/>
<evidence type="ECO:0000259" key="1">
    <source>
        <dbReference type="PROSITE" id="PS51674"/>
    </source>
</evidence>
<dbReference type="InterPro" id="IPR027417">
    <property type="entry name" value="P-loop_NTPase"/>
</dbReference>
<evidence type="ECO:0000313" key="2">
    <source>
        <dbReference type="EMBL" id="KFI58813.1"/>
    </source>
</evidence>
<dbReference type="Pfam" id="PF02467">
    <property type="entry name" value="Whib"/>
    <property type="match status" value="1"/>
</dbReference>
<dbReference type="Proteomes" id="UP000029074">
    <property type="component" value="Unassembled WGS sequence"/>
</dbReference>
<protein>
    <submittedName>
        <fullName evidence="2">Putative regulatory protein</fullName>
    </submittedName>
</protein>
<dbReference type="Gene3D" id="3.40.50.300">
    <property type="entry name" value="P-loop containing nucleotide triphosphate hydrolases"/>
    <property type="match status" value="1"/>
</dbReference>
<evidence type="ECO:0000313" key="3">
    <source>
        <dbReference type="Proteomes" id="UP000029074"/>
    </source>
</evidence>
<accession>A0A087AJ63</accession>
<name>A0A087AJ63_9BIFI</name>
<dbReference type="EMBL" id="JGYW01000005">
    <property type="protein sequence ID" value="KFI58813.1"/>
    <property type="molecule type" value="Genomic_DNA"/>
</dbReference>
<gene>
    <name evidence="2" type="ORF">BGLCM_1108</name>
</gene>
<dbReference type="InterPro" id="IPR034768">
    <property type="entry name" value="4FE4S_WBL"/>
</dbReference>
<sequence>MGKRNGVGVHCGNTCAPEERERLCTMLPLWLTDVMWGTECVDDPSTQRALTKGAMAICTLCAFRLECLAQAMACGEQDGIHGGLRISTRRRLAGWVRADETDGVRSRLGVNAVLRWLRGNPQAIAMAQRADGDERRHERQGVRIGFQPADVRVVVCAVVRLVGVSTNALCMALALHRSGYAVRLVDASVSGALLHWRERVAGQGHTDVIRVDDMGRYDEPFAGFTVVDAGSRDMRRVCGLVDACDVALLCTDTKPDHLQRTAQAHGLMGAAHSVLLGRCDEDGEREARAWCKQHGVGLCATAIVEQERYGDLVNGGVMPSRLGVFAALAQELVAQLPYVTAC</sequence>
<feature type="domain" description="4Fe-4S Wbl-type" evidence="1">
    <location>
        <begin position="23"/>
        <end position="91"/>
    </location>
</feature>
<comment type="caution">
    <text evidence="2">The sequence shown here is derived from an EMBL/GenBank/DDBJ whole genome shotgun (WGS) entry which is preliminary data.</text>
</comment>
<organism evidence="2 3">
    <name type="scientific">Bifidobacterium gallicum DSM 20093 = LMG 11596</name>
    <dbReference type="NCBI Taxonomy" id="561180"/>
    <lineage>
        <taxon>Bacteria</taxon>
        <taxon>Bacillati</taxon>
        <taxon>Actinomycetota</taxon>
        <taxon>Actinomycetes</taxon>
        <taxon>Bifidobacteriales</taxon>
        <taxon>Bifidobacteriaceae</taxon>
        <taxon>Bifidobacterium</taxon>
    </lineage>
</organism>